<evidence type="ECO:0000256" key="2">
    <source>
        <dbReference type="SAM" id="Phobius"/>
    </source>
</evidence>
<dbReference type="AlphaFoldDB" id="A0A3N4IAB8"/>
<evidence type="ECO:0000313" key="4">
    <source>
        <dbReference type="Proteomes" id="UP000275078"/>
    </source>
</evidence>
<dbReference type="Proteomes" id="UP000275078">
    <property type="component" value="Unassembled WGS sequence"/>
</dbReference>
<keyword evidence="4" id="KW-1185">Reference proteome</keyword>
<organism evidence="3 4">
    <name type="scientific">Ascobolus immersus RN42</name>
    <dbReference type="NCBI Taxonomy" id="1160509"/>
    <lineage>
        <taxon>Eukaryota</taxon>
        <taxon>Fungi</taxon>
        <taxon>Dikarya</taxon>
        <taxon>Ascomycota</taxon>
        <taxon>Pezizomycotina</taxon>
        <taxon>Pezizomycetes</taxon>
        <taxon>Pezizales</taxon>
        <taxon>Ascobolaceae</taxon>
        <taxon>Ascobolus</taxon>
    </lineage>
</organism>
<proteinExistence type="predicted"/>
<feature type="compositionally biased region" description="Basic and acidic residues" evidence="1">
    <location>
        <begin position="218"/>
        <end position="259"/>
    </location>
</feature>
<feature type="transmembrane region" description="Helical" evidence="2">
    <location>
        <begin position="79"/>
        <end position="100"/>
    </location>
</feature>
<feature type="region of interest" description="Disordered" evidence="1">
    <location>
        <begin position="35"/>
        <end position="56"/>
    </location>
</feature>
<dbReference type="STRING" id="1160509.A0A3N4IAB8"/>
<evidence type="ECO:0000313" key="3">
    <source>
        <dbReference type="EMBL" id="RPA83022.1"/>
    </source>
</evidence>
<feature type="transmembrane region" description="Helical" evidence="2">
    <location>
        <begin position="120"/>
        <end position="144"/>
    </location>
</feature>
<feature type="region of interest" description="Disordered" evidence="1">
    <location>
        <begin position="190"/>
        <end position="281"/>
    </location>
</feature>
<accession>A0A3N4IAB8</accession>
<keyword evidence="2" id="KW-0472">Membrane</keyword>
<protein>
    <recommendedName>
        <fullName evidence="5">PH domain-containing protein</fullName>
    </recommendedName>
</protein>
<dbReference type="Pfam" id="PF13430">
    <property type="entry name" value="DUF4112"/>
    <property type="match status" value="1"/>
</dbReference>
<reference evidence="3 4" key="1">
    <citation type="journal article" date="2018" name="Nat. Ecol. Evol.">
        <title>Pezizomycetes genomes reveal the molecular basis of ectomycorrhizal truffle lifestyle.</title>
        <authorList>
            <person name="Murat C."/>
            <person name="Payen T."/>
            <person name="Noel B."/>
            <person name="Kuo A."/>
            <person name="Morin E."/>
            <person name="Chen J."/>
            <person name="Kohler A."/>
            <person name="Krizsan K."/>
            <person name="Balestrini R."/>
            <person name="Da Silva C."/>
            <person name="Montanini B."/>
            <person name="Hainaut M."/>
            <person name="Levati E."/>
            <person name="Barry K.W."/>
            <person name="Belfiori B."/>
            <person name="Cichocki N."/>
            <person name="Clum A."/>
            <person name="Dockter R.B."/>
            <person name="Fauchery L."/>
            <person name="Guy J."/>
            <person name="Iotti M."/>
            <person name="Le Tacon F."/>
            <person name="Lindquist E.A."/>
            <person name="Lipzen A."/>
            <person name="Malagnac F."/>
            <person name="Mello A."/>
            <person name="Molinier V."/>
            <person name="Miyauchi S."/>
            <person name="Poulain J."/>
            <person name="Riccioni C."/>
            <person name="Rubini A."/>
            <person name="Sitrit Y."/>
            <person name="Splivallo R."/>
            <person name="Traeger S."/>
            <person name="Wang M."/>
            <person name="Zifcakova L."/>
            <person name="Wipf D."/>
            <person name="Zambonelli A."/>
            <person name="Paolocci F."/>
            <person name="Nowrousian M."/>
            <person name="Ottonello S."/>
            <person name="Baldrian P."/>
            <person name="Spatafora J.W."/>
            <person name="Henrissat B."/>
            <person name="Nagy L.G."/>
            <person name="Aury J.M."/>
            <person name="Wincker P."/>
            <person name="Grigoriev I.V."/>
            <person name="Bonfante P."/>
            <person name="Martin F.M."/>
        </authorList>
    </citation>
    <scope>NUCLEOTIDE SEQUENCE [LARGE SCALE GENOMIC DNA]</scope>
    <source>
        <strain evidence="3 4">RN42</strain>
    </source>
</reference>
<name>A0A3N4IAB8_ASCIM</name>
<dbReference type="InterPro" id="IPR025187">
    <property type="entry name" value="DUF4112"/>
</dbReference>
<dbReference type="EMBL" id="ML119667">
    <property type="protein sequence ID" value="RPA83022.1"/>
    <property type="molecule type" value="Genomic_DNA"/>
</dbReference>
<dbReference type="OrthoDB" id="2103474at2759"/>
<sequence>MSGLIAKYVGKKIFKELPKNSFGCEDPYFEQVPVKRMSGRDDPTKTKKRKKALPPGLTPQEENVLIKVKRRAYRLDMSLFNMCGLQFGISSLIAFIPVIGDFADALLAMMVVRTAQQADLPQTVLIQMLFNVLVDFLIGLVPFVGDLADVAFKANTRNAALLEQHLRERGRKALEKQGLTNVHDPSLVDVNYHHAGDYNNTGRQPDVERGEGGFSEQVRGDREERRERHGDREERRERREDRRERRERREDRREDRAADPARPVKAARHASYGTRQPGGHS</sequence>
<dbReference type="PANTHER" id="PTHR35519:SF2">
    <property type="entry name" value="PH DOMAIN PROTEIN"/>
    <property type="match status" value="1"/>
</dbReference>
<keyword evidence="2" id="KW-0812">Transmembrane</keyword>
<keyword evidence="2" id="KW-1133">Transmembrane helix</keyword>
<evidence type="ECO:0008006" key="5">
    <source>
        <dbReference type="Google" id="ProtNLM"/>
    </source>
</evidence>
<evidence type="ECO:0000256" key="1">
    <source>
        <dbReference type="SAM" id="MobiDB-lite"/>
    </source>
</evidence>
<gene>
    <name evidence="3" type="ORF">BJ508DRAFT_413689</name>
</gene>
<dbReference type="PANTHER" id="PTHR35519">
    <property type="entry name" value="MEMBRANE PROTEINS"/>
    <property type="match status" value="1"/>
</dbReference>